<organism evidence="2 3">
    <name type="scientific">Priestia endophytica DSM 13796</name>
    <dbReference type="NCBI Taxonomy" id="1121089"/>
    <lineage>
        <taxon>Bacteria</taxon>
        <taxon>Bacillati</taxon>
        <taxon>Bacillota</taxon>
        <taxon>Bacilli</taxon>
        <taxon>Bacillales</taxon>
        <taxon>Bacillaceae</taxon>
        <taxon>Priestia</taxon>
    </lineage>
</organism>
<keyword evidence="1" id="KW-0812">Transmembrane</keyword>
<accession>A0A1I5ZE54</accession>
<keyword evidence="1" id="KW-1133">Transmembrane helix</keyword>
<proteinExistence type="predicted"/>
<keyword evidence="3" id="KW-1185">Reference proteome</keyword>
<dbReference type="RefSeq" id="WP_061804331.1">
    <property type="nucleotide sequence ID" value="NZ_FOXX01000004.1"/>
</dbReference>
<reference evidence="2 3" key="1">
    <citation type="submission" date="2016-10" db="EMBL/GenBank/DDBJ databases">
        <authorList>
            <person name="Varghese N."/>
            <person name="Submissions S."/>
        </authorList>
    </citation>
    <scope>NUCLEOTIDE SEQUENCE [LARGE SCALE GENOMIC DNA]</scope>
    <source>
        <strain evidence="2 3">DSM 13796</strain>
    </source>
</reference>
<dbReference type="GeneID" id="93710643"/>
<dbReference type="Proteomes" id="UP000182762">
    <property type="component" value="Unassembled WGS sequence"/>
</dbReference>
<protein>
    <submittedName>
        <fullName evidence="2">Uncharacterized protein</fullName>
    </submittedName>
</protein>
<evidence type="ECO:0000313" key="3">
    <source>
        <dbReference type="Proteomes" id="UP000182762"/>
    </source>
</evidence>
<feature type="transmembrane region" description="Helical" evidence="1">
    <location>
        <begin position="110"/>
        <end position="129"/>
    </location>
</feature>
<evidence type="ECO:0000313" key="2">
    <source>
        <dbReference type="EMBL" id="SFQ54779.1"/>
    </source>
</evidence>
<dbReference type="EMBL" id="FOXX01000004">
    <property type="protein sequence ID" value="SFQ54779.1"/>
    <property type="molecule type" value="Genomic_DNA"/>
</dbReference>
<gene>
    <name evidence="2" type="ORF">SAMN02745910_01968</name>
</gene>
<feature type="transmembrane region" description="Helical" evidence="1">
    <location>
        <begin position="12"/>
        <end position="38"/>
    </location>
</feature>
<name>A0A1I5ZE54_9BACI</name>
<sequence length="131" mass="14790">MKKLISMRMASHIILTINTMALLMHVLILLTILSYDFVWGGRLKRQEDAIIFEMVSILIQIVFISIIAVKSGYLLKGKFKRTSNIGIWVIFGVMILNSIGNVVSHSFLETVVMTPVTILLALLVFRLAIEK</sequence>
<comment type="caution">
    <text evidence="2">The sequence shown here is derived from an EMBL/GenBank/DDBJ whole genome shotgun (WGS) entry which is preliminary data.</text>
</comment>
<feature type="transmembrane region" description="Helical" evidence="1">
    <location>
        <begin position="50"/>
        <end position="73"/>
    </location>
</feature>
<feature type="transmembrane region" description="Helical" evidence="1">
    <location>
        <begin position="85"/>
        <end position="104"/>
    </location>
</feature>
<evidence type="ECO:0000256" key="1">
    <source>
        <dbReference type="SAM" id="Phobius"/>
    </source>
</evidence>
<keyword evidence="1" id="KW-0472">Membrane</keyword>